<evidence type="ECO:0000313" key="2">
    <source>
        <dbReference type="EMBL" id="CAF3626420.1"/>
    </source>
</evidence>
<evidence type="ECO:0000259" key="1">
    <source>
        <dbReference type="Pfam" id="PF20700"/>
    </source>
</evidence>
<sequence length="167" mass="19081">MDILPPVHIESYKRYEDLLFTSIQEVATNEARTCCKDNDVNVSIDGTWLTQDYSSLSGLGTLVSAADPPKVLDYEILSRHCSRCTELLAVKKFDTNYEGSSGEMEEAAIYFGKRIWENGNDLEKMKKAAWSTWFHVASTGENPMHDVYDPAHCKLYFDFDYKQDGWV</sequence>
<dbReference type="Pfam" id="PF20700">
    <property type="entry name" value="Mutator"/>
    <property type="match status" value="1"/>
</dbReference>
<evidence type="ECO:0000313" key="3">
    <source>
        <dbReference type="Proteomes" id="UP000663844"/>
    </source>
</evidence>
<accession>A0A818PYF3</accession>
<comment type="caution">
    <text evidence="2">The sequence shown here is derived from an EMBL/GenBank/DDBJ whole genome shotgun (WGS) entry which is preliminary data.</text>
</comment>
<feature type="domain" description="Mutator-like transposase" evidence="1">
    <location>
        <begin position="18"/>
        <end position="109"/>
    </location>
</feature>
<dbReference type="AlphaFoldDB" id="A0A818PYF3"/>
<organism evidence="2 3">
    <name type="scientific">Adineta steineri</name>
    <dbReference type="NCBI Taxonomy" id="433720"/>
    <lineage>
        <taxon>Eukaryota</taxon>
        <taxon>Metazoa</taxon>
        <taxon>Spiralia</taxon>
        <taxon>Gnathifera</taxon>
        <taxon>Rotifera</taxon>
        <taxon>Eurotatoria</taxon>
        <taxon>Bdelloidea</taxon>
        <taxon>Adinetida</taxon>
        <taxon>Adinetidae</taxon>
        <taxon>Adineta</taxon>
    </lineage>
</organism>
<protein>
    <recommendedName>
        <fullName evidence="1">Mutator-like transposase domain-containing protein</fullName>
    </recommendedName>
</protein>
<name>A0A818PYF3_9BILA</name>
<dbReference type="InterPro" id="IPR049012">
    <property type="entry name" value="Mutator_transp_dom"/>
</dbReference>
<dbReference type="Proteomes" id="UP000663844">
    <property type="component" value="Unassembled WGS sequence"/>
</dbReference>
<proteinExistence type="predicted"/>
<reference evidence="2" key="1">
    <citation type="submission" date="2021-02" db="EMBL/GenBank/DDBJ databases">
        <authorList>
            <person name="Nowell W R."/>
        </authorList>
    </citation>
    <scope>NUCLEOTIDE SEQUENCE</scope>
</reference>
<dbReference type="EMBL" id="CAJOAZ010000357">
    <property type="protein sequence ID" value="CAF3626420.1"/>
    <property type="molecule type" value="Genomic_DNA"/>
</dbReference>
<gene>
    <name evidence="2" type="ORF">OXD698_LOCUS7708</name>
</gene>